<comment type="caution">
    <text evidence="2">The sequence shown here is derived from an EMBL/GenBank/DDBJ whole genome shotgun (WGS) entry which is preliminary data.</text>
</comment>
<dbReference type="EMBL" id="RBNJ01001722">
    <property type="protein sequence ID" value="RUS32846.1"/>
    <property type="molecule type" value="Genomic_DNA"/>
</dbReference>
<accession>A0A433QST7</accession>
<evidence type="ECO:0000256" key="1">
    <source>
        <dbReference type="SAM" id="MobiDB-lite"/>
    </source>
</evidence>
<proteinExistence type="predicted"/>
<dbReference type="AlphaFoldDB" id="A0A433QST7"/>
<name>A0A433QST7_9FUNG</name>
<evidence type="ECO:0000313" key="3">
    <source>
        <dbReference type="Proteomes" id="UP000274822"/>
    </source>
</evidence>
<sequence>MVYPRSEETTYCGQSMHLCFPIRPLERIDISPILPTHHTSKLTPSDRSDPRPICEPVPRAKAAHLGDERHRP</sequence>
<keyword evidence="3" id="KW-1185">Reference proteome</keyword>
<evidence type="ECO:0000313" key="2">
    <source>
        <dbReference type="EMBL" id="RUS32846.1"/>
    </source>
</evidence>
<reference evidence="2 3" key="1">
    <citation type="journal article" date="2018" name="New Phytol.">
        <title>Phylogenomics of Endogonaceae and evolution of mycorrhizas within Mucoromycota.</title>
        <authorList>
            <person name="Chang Y."/>
            <person name="Desiro A."/>
            <person name="Na H."/>
            <person name="Sandor L."/>
            <person name="Lipzen A."/>
            <person name="Clum A."/>
            <person name="Barry K."/>
            <person name="Grigoriev I.V."/>
            <person name="Martin F.M."/>
            <person name="Stajich J.E."/>
            <person name="Smith M.E."/>
            <person name="Bonito G."/>
            <person name="Spatafora J.W."/>
        </authorList>
    </citation>
    <scope>NUCLEOTIDE SEQUENCE [LARGE SCALE GENOMIC DNA]</scope>
    <source>
        <strain evidence="2 3">AD002</strain>
    </source>
</reference>
<gene>
    <name evidence="2" type="ORF">BC938DRAFT_474084</name>
</gene>
<protein>
    <submittedName>
        <fullName evidence="2">Uncharacterized protein</fullName>
    </submittedName>
</protein>
<dbReference type="Proteomes" id="UP000274822">
    <property type="component" value="Unassembled WGS sequence"/>
</dbReference>
<feature type="region of interest" description="Disordered" evidence="1">
    <location>
        <begin position="31"/>
        <end position="72"/>
    </location>
</feature>
<organism evidence="2 3">
    <name type="scientific">Jimgerdemannia flammicorona</name>
    <dbReference type="NCBI Taxonomy" id="994334"/>
    <lineage>
        <taxon>Eukaryota</taxon>
        <taxon>Fungi</taxon>
        <taxon>Fungi incertae sedis</taxon>
        <taxon>Mucoromycota</taxon>
        <taxon>Mucoromycotina</taxon>
        <taxon>Endogonomycetes</taxon>
        <taxon>Endogonales</taxon>
        <taxon>Endogonaceae</taxon>
        <taxon>Jimgerdemannia</taxon>
    </lineage>
</organism>